<dbReference type="InterPro" id="IPR017871">
    <property type="entry name" value="ABC_transporter-like_CS"/>
</dbReference>
<dbReference type="SUPFAM" id="SSF90123">
    <property type="entry name" value="ABC transporter transmembrane region"/>
    <property type="match status" value="1"/>
</dbReference>
<keyword evidence="5 7" id="KW-1133">Transmembrane helix</keyword>
<organism evidence="10 11">
    <name type="scientific">Paenibacillus xylanexedens</name>
    <dbReference type="NCBI Taxonomy" id="528191"/>
    <lineage>
        <taxon>Bacteria</taxon>
        <taxon>Bacillati</taxon>
        <taxon>Bacillota</taxon>
        <taxon>Bacilli</taxon>
        <taxon>Bacillales</taxon>
        <taxon>Paenibacillaceae</taxon>
        <taxon>Paenibacillus</taxon>
    </lineage>
</organism>
<evidence type="ECO:0000256" key="3">
    <source>
        <dbReference type="ARBA" id="ARBA00022741"/>
    </source>
</evidence>
<evidence type="ECO:0000256" key="1">
    <source>
        <dbReference type="ARBA" id="ARBA00004651"/>
    </source>
</evidence>
<feature type="domain" description="ABC transmembrane type-1" evidence="9">
    <location>
        <begin position="53"/>
        <end position="212"/>
    </location>
</feature>
<dbReference type="PANTHER" id="PTHR24221">
    <property type="entry name" value="ATP-BINDING CASSETTE SUB-FAMILY B"/>
    <property type="match status" value="1"/>
</dbReference>
<accession>A0ABS4RSF6</accession>
<comment type="subcellular location">
    <subcellularLocation>
        <location evidence="1">Cell membrane</location>
        <topology evidence="1">Multi-pass membrane protein</topology>
    </subcellularLocation>
</comment>
<keyword evidence="6 7" id="KW-0472">Membrane</keyword>
<evidence type="ECO:0000256" key="4">
    <source>
        <dbReference type="ARBA" id="ARBA00022840"/>
    </source>
</evidence>
<feature type="transmembrane region" description="Helical" evidence="7">
    <location>
        <begin position="79"/>
        <end position="100"/>
    </location>
</feature>
<keyword evidence="4" id="KW-0067">ATP-binding</keyword>
<keyword evidence="11" id="KW-1185">Reference proteome</keyword>
<dbReference type="SUPFAM" id="SSF52540">
    <property type="entry name" value="P-loop containing nucleoside triphosphate hydrolases"/>
    <property type="match status" value="1"/>
</dbReference>
<dbReference type="Pfam" id="PF00005">
    <property type="entry name" value="ABC_tran"/>
    <property type="match status" value="1"/>
</dbReference>
<sequence>MKAIASTNLTITSLIELENSILLKTSKLTMLDIENPQIKTKREKARRFSLFGLMDQWFSFIINFFIVGTLALIVCLYGFYYLVIAIFIVLIIQLTISSYVSKKVEYIRQSQSSSQRVINYLVELLTNRNTTQEVRIYGMQSYLYNEIKGIFIKNYEVIQKKVIFSESINFTQNSINTLLNGGTLIALVLVLGSNGSSVGLFVILFQITNQLFVTIPSLKKGFTDYTASRLRFQDYLSYIKLDEQTTLMQDIKGKTGLIGVEINNINFSYGDKSKKVLKNIDININPGERIAFVGDNGSGKSTLVKLILGLYNPTDGNVDWIKDGHRLNGNQKNIRVVFQDFAQLLRPIRENVALGDITAINDDSRLITAIEKAKTDINGTDLDKMLGPQFGGVDLSGGQWQKLAIARAYLNESSLTIFDEPTAAMDPYSEQNAFNTFILLGDKQTSIIVTHRLYMAKQVDKIFLFEDGEIIESGTHEELVKKNGKYKKMYDFQSSLYI</sequence>
<protein>
    <submittedName>
        <fullName evidence="10">ABC-type multidrug transport system fused ATPase/permease subunit</fullName>
    </submittedName>
</protein>
<evidence type="ECO:0000256" key="7">
    <source>
        <dbReference type="SAM" id="Phobius"/>
    </source>
</evidence>
<dbReference type="EMBL" id="JAGIKV010000007">
    <property type="protein sequence ID" value="MBP2245830.1"/>
    <property type="molecule type" value="Genomic_DNA"/>
</dbReference>
<dbReference type="InterPro" id="IPR011527">
    <property type="entry name" value="ABC1_TM_dom"/>
</dbReference>
<evidence type="ECO:0000256" key="6">
    <source>
        <dbReference type="ARBA" id="ARBA00023136"/>
    </source>
</evidence>
<dbReference type="PROSITE" id="PS00211">
    <property type="entry name" value="ABC_TRANSPORTER_1"/>
    <property type="match status" value="1"/>
</dbReference>
<feature type="transmembrane region" description="Helical" evidence="7">
    <location>
        <begin position="48"/>
        <end position="73"/>
    </location>
</feature>
<name>A0ABS4RSF6_PAEXY</name>
<dbReference type="Gene3D" id="3.40.50.300">
    <property type="entry name" value="P-loop containing nucleotide triphosphate hydrolases"/>
    <property type="match status" value="1"/>
</dbReference>
<comment type="caution">
    <text evidence="10">The sequence shown here is derived from an EMBL/GenBank/DDBJ whole genome shotgun (WGS) entry which is preliminary data.</text>
</comment>
<evidence type="ECO:0000313" key="11">
    <source>
        <dbReference type="Proteomes" id="UP000810207"/>
    </source>
</evidence>
<keyword evidence="2 7" id="KW-0812">Transmembrane</keyword>
<dbReference type="Proteomes" id="UP000810207">
    <property type="component" value="Unassembled WGS sequence"/>
</dbReference>
<feature type="domain" description="ABC transporter" evidence="8">
    <location>
        <begin position="260"/>
        <end position="492"/>
    </location>
</feature>
<dbReference type="InterPro" id="IPR039421">
    <property type="entry name" value="Type_1_exporter"/>
</dbReference>
<dbReference type="InterPro" id="IPR027417">
    <property type="entry name" value="P-loop_NTPase"/>
</dbReference>
<dbReference type="InterPro" id="IPR036640">
    <property type="entry name" value="ABC1_TM_sf"/>
</dbReference>
<dbReference type="PROSITE" id="PS50929">
    <property type="entry name" value="ABC_TM1F"/>
    <property type="match status" value="1"/>
</dbReference>
<gene>
    <name evidence="10" type="ORF">J2Z28_002448</name>
</gene>
<evidence type="ECO:0000259" key="8">
    <source>
        <dbReference type="PROSITE" id="PS50893"/>
    </source>
</evidence>
<evidence type="ECO:0000256" key="5">
    <source>
        <dbReference type="ARBA" id="ARBA00022989"/>
    </source>
</evidence>
<evidence type="ECO:0000259" key="9">
    <source>
        <dbReference type="PROSITE" id="PS50929"/>
    </source>
</evidence>
<reference evidence="10 11" key="1">
    <citation type="submission" date="2021-03" db="EMBL/GenBank/DDBJ databases">
        <title>Genomic Encyclopedia of Type Strains, Phase IV (KMG-IV): sequencing the most valuable type-strain genomes for metagenomic binning, comparative biology and taxonomic classification.</title>
        <authorList>
            <person name="Goeker M."/>
        </authorList>
    </citation>
    <scope>NUCLEOTIDE SEQUENCE [LARGE SCALE GENOMIC DNA]</scope>
    <source>
        <strain evidence="10 11">DSM 21292</strain>
    </source>
</reference>
<dbReference type="PROSITE" id="PS50893">
    <property type="entry name" value="ABC_TRANSPORTER_2"/>
    <property type="match status" value="1"/>
</dbReference>
<keyword evidence="3" id="KW-0547">Nucleotide-binding</keyword>
<feature type="transmembrane region" description="Helical" evidence="7">
    <location>
        <begin position="184"/>
        <end position="207"/>
    </location>
</feature>
<dbReference type="SMART" id="SM00382">
    <property type="entry name" value="AAA"/>
    <property type="match status" value="1"/>
</dbReference>
<dbReference type="PANTHER" id="PTHR24221:SF654">
    <property type="entry name" value="ATP-BINDING CASSETTE SUB-FAMILY B MEMBER 6"/>
    <property type="match status" value="1"/>
</dbReference>
<evidence type="ECO:0000256" key="2">
    <source>
        <dbReference type="ARBA" id="ARBA00022692"/>
    </source>
</evidence>
<evidence type="ECO:0000313" key="10">
    <source>
        <dbReference type="EMBL" id="MBP2245830.1"/>
    </source>
</evidence>
<dbReference type="InterPro" id="IPR003439">
    <property type="entry name" value="ABC_transporter-like_ATP-bd"/>
</dbReference>
<dbReference type="InterPro" id="IPR003593">
    <property type="entry name" value="AAA+_ATPase"/>
</dbReference>
<dbReference type="Gene3D" id="1.20.1560.10">
    <property type="entry name" value="ABC transporter type 1, transmembrane domain"/>
    <property type="match status" value="1"/>
</dbReference>
<proteinExistence type="predicted"/>